<dbReference type="Proteomes" id="UP000006316">
    <property type="component" value="Unassembled WGS sequence"/>
</dbReference>
<proteinExistence type="predicted"/>
<evidence type="ECO:0000313" key="2">
    <source>
        <dbReference type="Proteomes" id="UP000006316"/>
    </source>
</evidence>
<reference evidence="1 2" key="1">
    <citation type="journal article" date="2012" name="Front. Microbiol.">
        <title>Redundancy and modularity in membrane-associated dissimilatory nitrate reduction in Bacillus.</title>
        <authorList>
            <person name="Heylen K."/>
            <person name="Keltjens J."/>
        </authorList>
    </citation>
    <scope>NUCLEOTIDE SEQUENCE [LARGE SCALE GENOMIC DNA]</scope>
    <source>
        <strain evidence="2">LMG 21833T</strain>
    </source>
</reference>
<keyword evidence="2" id="KW-1185">Reference proteome</keyword>
<accession>K6DYD8</accession>
<comment type="caution">
    <text evidence="1">The sequence shown here is derived from an EMBL/GenBank/DDBJ whole genome shotgun (WGS) entry which is preliminary data.</text>
</comment>
<dbReference type="SUPFAM" id="SSF53901">
    <property type="entry name" value="Thiolase-like"/>
    <property type="match status" value="1"/>
</dbReference>
<dbReference type="Gene3D" id="3.40.47.10">
    <property type="match status" value="1"/>
</dbReference>
<dbReference type="EMBL" id="AJLS01000124">
    <property type="protein sequence ID" value="EKN65886.1"/>
    <property type="molecule type" value="Genomic_DNA"/>
</dbReference>
<dbReference type="STRING" id="1117379.BABA_17857"/>
<dbReference type="eggNOG" id="COG0304">
    <property type="taxonomic scope" value="Bacteria"/>
</dbReference>
<dbReference type="AlphaFoldDB" id="K6DYD8"/>
<dbReference type="PATRIC" id="fig|1117379.3.peg.3699"/>
<dbReference type="InterPro" id="IPR016039">
    <property type="entry name" value="Thiolase-like"/>
</dbReference>
<evidence type="ECO:0000313" key="1">
    <source>
        <dbReference type="EMBL" id="EKN65886.1"/>
    </source>
</evidence>
<sequence length="67" mass="7570">MAALDAGIQIGEDVQPERVGVWIRSGIGGLAEFEEQHRRFIDKGQRRVNPFYNSYVYPGHGGRTGFY</sequence>
<protein>
    <submittedName>
        <fullName evidence="1">3-oxoacyl-(Acyl-carrier-protein) synthase 2</fullName>
    </submittedName>
</protein>
<name>K6DYD8_9BACI</name>
<gene>
    <name evidence="1" type="ORF">BABA_17857</name>
</gene>
<organism evidence="1 2">
    <name type="scientific">Neobacillus bataviensis LMG 21833</name>
    <dbReference type="NCBI Taxonomy" id="1117379"/>
    <lineage>
        <taxon>Bacteria</taxon>
        <taxon>Bacillati</taxon>
        <taxon>Bacillota</taxon>
        <taxon>Bacilli</taxon>
        <taxon>Bacillales</taxon>
        <taxon>Bacillaceae</taxon>
        <taxon>Neobacillus</taxon>
    </lineage>
</organism>
<dbReference type="GO" id="GO:0016746">
    <property type="term" value="F:acyltransferase activity"/>
    <property type="evidence" value="ECO:0007669"/>
    <property type="project" value="InterPro"/>
</dbReference>